<gene>
    <name evidence="2" type="ORF">TIFTF001_027253</name>
</gene>
<sequence>MHARLGCSSTFEKYFLFGGHRKREKEERASRPGFPGPPSGFVPSGGKVLVEVVVLAPDADGDLGLGELEVLLAMSLSKDVCGVGAICYMFSVDRKLPSIIAKEHDDHHKNVAALDRLSGLLDSLIGHILSLLPPSDSFRNRRLCKTWFLAWATDPVLYFNDEENFVNFVDDTFSQLNDNVPVQKFKLYQRLYGEALDRMYYWLAFVVERNVKGLDLDTVTNDIPYTLSQPVLHANSLTVLKLANMNLNVTDFVTLKSLKVLSLKNVYLDDESAHIMISSSSSLEQLDLRFCFGLKRLRILNSNLKALEIGNWSCSRIEVEATSLVTFSYAGRRIDDFGRLGDNGKLTNLADLRMCLRAIKDAMSLQSRISLLARLKKLKLTWRKGARYFKICNENLKHLVLDSHKKL</sequence>
<dbReference type="Gene3D" id="3.80.10.10">
    <property type="entry name" value="Ribonuclease Inhibitor"/>
    <property type="match status" value="1"/>
</dbReference>
<dbReference type="InterPro" id="IPR036047">
    <property type="entry name" value="F-box-like_dom_sf"/>
</dbReference>
<dbReference type="PANTHER" id="PTHR34145">
    <property type="entry name" value="OS02G0105600 PROTEIN"/>
    <property type="match status" value="1"/>
</dbReference>
<dbReference type="InterPro" id="IPR032675">
    <property type="entry name" value="LRR_dom_sf"/>
</dbReference>
<dbReference type="Pfam" id="PF23622">
    <property type="entry name" value="LRR_At1g61320_AtMIF1"/>
    <property type="match status" value="1"/>
</dbReference>
<organism evidence="2 3">
    <name type="scientific">Ficus carica</name>
    <name type="common">Common fig</name>
    <dbReference type="NCBI Taxonomy" id="3494"/>
    <lineage>
        <taxon>Eukaryota</taxon>
        <taxon>Viridiplantae</taxon>
        <taxon>Streptophyta</taxon>
        <taxon>Embryophyta</taxon>
        <taxon>Tracheophyta</taxon>
        <taxon>Spermatophyta</taxon>
        <taxon>Magnoliopsida</taxon>
        <taxon>eudicotyledons</taxon>
        <taxon>Gunneridae</taxon>
        <taxon>Pentapetalae</taxon>
        <taxon>rosids</taxon>
        <taxon>fabids</taxon>
        <taxon>Rosales</taxon>
        <taxon>Moraceae</taxon>
        <taxon>Ficeae</taxon>
        <taxon>Ficus</taxon>
    </lineage>
</organism>
<accession>A0AA88DMP0</accession>
<comment type="caution">
    <text evidence="2">The sequence shown here is derived from an EMBL/GenBank/DDBJ whole genome shotgun (WGS) entry which is preliminary data.</text>
</comment>
<dbReference type="AlphaFoldDB" id="A0AA88DMP0"/>
<dbReference type="Proteomes" id="UP001187192">
    <property type="component" value="Unassembled WGS sequence"/>
</dbReference>
<dbReference type="EMBL" id="BTGU01000075">
    <property type="protein sequence ID" value="GMN58151.1"/>
    <property type="molecule type" value="Genomic_DNA"/>
</dbReference>
<dbReference type="SUPFAM" id="SSF52058">
    <property type="entry name" value="L domain-like"/>
    <property type="match status" value="1"/>
</dbReference>
<dbReference type="InterPro" id="IPR055357">
    <property type="entry name" value="LRR_At1g61320_AtMIF1"/>
</dbReference>
<feature type="domain" description="At1g61320/AtMIF1 LRR" evidence="1">
    <location>
        <begin position="195"/>
        <end position="381"/>
    </location>
</feature>
<proteinExistence type="predicted"/>
<evidence type="ECO:0000313" key="2">
    <source>
        <dbReference type="EMBL" id="GMN58151.1"/>
    </source>
</evidence>
<dbReference type="InterPro" id="IPR053772">
    <property type="entry name" value="At1g61320/At1g61330-like"/>
</dbReference>
<evidence type="ECO:0000259" key="1">
    <source>
        <dbReference type="Pfam" id="PF23622"/>
    </source>
</evidence>
<keyword evidence="3" id="KW-1185">Reference proteome</keyword>
<evidence type="ECO:0000313" key="3">
    <source>
        <dbReference type="Proteomes" id="UP001187192"/>
    </source>
</evidence>
<reference evidence="2" key="1">
    <citation type="submission" date="2023-07" db="EMBL/GenBank/DDBJ databases">
        <title>draft genome sequence of fig (Ficus carica).</title>
        <authorList>
            <person name="Takahashi T."/>
            <person name="Nishimura K."/>
        </authorList>
    </citation>
    <scope>NUCLEOTIDE SEQUENCE</scope>
</reference>
<dbReference type="SUPFAM" id="SSF81383">
    <property type="entry name" value="F-box domain"/>
    <property type="match status" value="1"/>
</dbReference>
<name>A0AA88DMP0_FICCA</name>
<protein>
    <recommendedName>
        <fullName evidence="1">At1g61320/AtMIF1 LRR domain-containing protein</fullName>
    </recommendedName>
</protein>